<dbReference type="EMBL" id="SACN01000003">
    <property type="protein sequence ID" value="RVT90229.1"/>
    <property type="molecule type" value="Genomic_DNA"/>
</dbReference>
<sequence length="78" mass="8900">MVQRVIARAHHALRHPCAKDGPLQEMIAGIVDLRPREDIQIGADAQMNEEDLRPWETTRDYRIHFGHAPILPAIDRLG</sequence>
<name>A0A437LXT9_9SPHN</name>
<accession>A0A437LXT9</accession>
<reference evidence="1 2" key="1">
    <citation type="submission" date="2019-01" db="EMBL/GenBank/DDBJ databases">
        <authorList>
            <person name="Chen W.-M."/>
        </authorList>
    </citation>
    <scope>NUCLEOTIDE SEQUENCE [LARGE SCALE GENOMIC DNA]</scope>
    <source>
        <strain evidence="1 2">CCP-7</strain>
    </source>
</reference>
<organism evidence="1 2">
    <name type="scientific">Sphingomonas crocodyli</name>
    <dbReference type="NCBI Taxonomy" id="1979270"/>
    <lineage>
        <taxon>Bacteria</taxon>
        <taxon>Pseudomonadati</taxon>
        <taxon>Pseudomonadota</taxon>
        <taxon>Alphaproteobacteria</taxon>
        <taxon>Sphingomonadales</taxon>
        <taxon>Sphingomonadaceae</taxon>
        <taxon>Sphingomonas</taxon>
    </lineage>
</organism>
<dbReference type="AlphaFoldDB" id="A0A437LXT9"/>
<protein>
    <submittedName>
        <fullName evidence="1">Uncharacterized protein</fullName>
    </submittedName>
</protein>
<proteinExistence type="predicted"/>
<dbReference type="Proteomes" id="UP000282971">
    <property type="component" value="Unassembled WGS sequence"/>
</dbReference>
<keyword evidence="2" id="KW-1185">Reference proteome</keyword>
<evidence type="ECO:0000313" key="2">
    <source>
        <dbReference type="Proteomes" id="UP000282971"/>
    </source>
</evidence>
<dbReference type="RefSeq" id="WP_127745480.1">
    <property type="nucleotide sequence ID" value="NZ_SACN01000003.1"/>
</dbReference>
<gene>
    <name evidence="1" type="ORF">EOD43_18205</name>
</gene>
<comment type="caution">
    <text evidence="1">The sequence shown here is derived from an EMBL/GenBank/DDBJ whole genome shotgun (WGS) entry which is preliminary data.</text>
</comment>
<evidence type="ECO:0000313" key="1">
    <source>
        <dbReference type="EMBL" id="RVT90229.1"/>
    </source>
</evidence>